<name>A0A6L8UUD6_9BACL</name>
<proteinExistence type="predicted"/>
<dbReference type="AlphaFoldDB" id="A0A6L8UUD6"/>
<keyword evidence="1" id="KW-0378">Hydrolase</keyword>
<dbReference type="Gene3D" id="3.30.1240.10">
    <property type="match status" value="1"/>
</dbReference>
<keyword evidence="2" id="KW-1185">Reference proteome</keyword>
<dbReference type="EMBL" id="WTUZ01000007">
    <property type="protein sequence ID" value="MZQ81031.1"/>
    <property type="molecule type" value="Genomic_DNA"/>
</dbReference>
<dbReference type="InterPro" id="IPR023214">
    <property type="entry name" value="HAD_sf"/>
</dbReference>
<dbReference type="InterPro" id="IPR000150">
    <property type="entry name" value="Cof"/>
</dbReference>
<dbReference type="Proteomes" id="UP000481087">
    <property type="component" value="Unassembled WGS sequence"/>
</dbReference>
<dbReference type="NCBIfam" id="TIGR01484">
    <property type="entry name" value="HAD-SF-IIB"/>
    <property type="match status" value="1"/>
</dbReference>
<dbReference type="InterPro" id="IPR006379">
    <property type="entry name" value="HAD-SF_hydro_IIB"/>
</dbReference>
<dbReference type="Gene3D" id="3.40.50.1000">
    <property type="entry name" value="HAD superfamily/HAD-like"/>
    <property type="match status" value="1"/>
</dbReference>
<dbReference type="NCBIfam" id="TIGR00099">
    <property type="entry name" value="Cof-subfamily"/>
    <property type="match status" value="1"/>
</dbReference>
<dbReference type="Pfam" id="PF08282">
    <property type="entry name" value="Hydrolase_3"/>
    <property type="match status" value="1"/>
</dbReference>
<dbReference type="InterPro" id="IPR036412">
    <property type="entry name" value="HAD-like_sf"/>
</dbReference>
<evidence type="ECO:0000313" key="1">
    <source>
        <dbReference type="EMBL" id="MZQ81031.1"/>
    </source>
</evidence>
<comment type="caution">
    <text evidence="1">The sequence shown here is derived from an EMBL/GenBank/DDBJ whole genome shotgun (WGS) entry which is preliminary data.</text>
</comment>
<sequence>MLNKQPIPSNQSNIPIRWIVSDLDGTLLNSEQQIPPELVRRIARFTESGGRFTFATGRTLSAAQPFITLLQITSPVILFNGARIYDPVMGAYLTEHYLDSVSVRHVMRMYKEAEKAQQLDLLLFHEEGIFSFSAVLSEQVKKQMHKDGVVIETASPQWMDGFAGKVTKLMLIGPEADLIRFQQAAAAIPLNTVRSESQLLEVLPHGINKSTALSAMIRLLGAEDDDFAVVGDNLNDLEMIGSVRNGFAVANANPVVKAAAAHVLARSNEKSALLDVIDFVESTWPLGHGWSSTES</sequence>
<dbReference type="PANTHER" id="PTHR10000:SF8">
    <property type="entry name" value="HAD SUPERFAMILY HYDROLASE-LIKE, TYPE 3"/>
    <property type="match status" value="1"/>
</dbReference>
<reference evidence="1 2" key="1">
    <citation type="submission" date="2019-12" db="EMBL/GenBank/DDBJ databases">
        <title>Paenibacillus sp. nov. sp. isolated from soil.</title>
        <authorList>
            <person name="Kim J."/>
            <person name="Jeong S.E."/>
            <person name="Jung H.S."/>
            <person name="Jeon C.O."/>
        </authorList>
    </citation>
    <scope>NUCLEOTIDE SEQUENCE [LARGE SCALE GENOMIC DNA]</scope>
    <source>
        <strain evidence="1 2">5J-6</strain>
    </source>
</reference>
<dbReference type="GO" id="GO:0005829">
    <property type="term" value="C:cytosol"/>
    <property type="evidence" value="ECO:0007669"/>
    <property type="project" value="TreeGrafter"/>
</dbReference>
<protein>
    <submittedName>
        <fullName evidence="1">Cof-type HAD-IIB family hydrolase</fullName>
    </submittedName>
</protein>
<evidence type="ECO:0000313" key="2">
    <source>
        <dbReference type="Proteomes" id="UP000481087"/>
    </source>
</evidence>
<dbReference type="RefSeq" id="WP_161405344.1">
    <property type="nucleotide sequence ID" value="NZ_WTUZ01000007.1"/>
</dbReference>
<dbReference type="SUPFAM" id="SSF56784">
    <property type="entry name" value="HAD-like"/>
    <property type="match status" value="1"/>
</dbReference>
<accession>A0A6L8UUD6</accession>
<dbReference type="GO" id="GO:0000287">
    <property type="term" value="F:magnesium ion binding"/>
    <property type="evidence" value="ECO:0007669"/>
    <property type="project" value="TreeGrafter"/>
</dbReference>
<gene>
    <name evidence="1" type="ORF">GQF01_02630</name>
</gene>
<dbReference type="GO" id="GO:0016791">
    <property type="term" value="F:phosphatase activity"/>
    <property type="evidence" value="ECO:0007669"/>
    <property type="project" value="TreeGrafter"/>
</dbReference>
<organism evidence="1 2">
    <name type="scientific">Paenibacillus silvestris</name>
    <dbReference type="NCBI Taxonomy" id="2606219"/>
    <lineage>
        <taxon>Bacteria</taxon>
        <taxon>Bacillati</taxon>
        <taxon>Bacillota</taxon>
        <taxon>Bacilli</taxon>
        <taxon>Bacillales</taxon>
        <taxon>Paenibacillaceae</taxon>
        <taxon>Paenibacillus</taxon>
    </lineage>
</organism>
<dbReference type="PANTHER" id="PTHR10000">
    <property type="entry name" value="PHOSPHOSERINE PHOSPHATASE"/>
    <property type="match status" value="1"/>
</dbReference>